<dbReference type="Proteomes" id="UP001056429">
    <property type="component" value="Unassembled WGS sequence"/>
</dbReference>
<dbReference type="InterPro" id="IPR053967">
    <property type="entry name" value="LlgE_F_G-like_D1"/>
</dbReference>
<evidence type="ECO:0000259" key="5">
    <source>
        <dbReference type="Pfam" id="PF00460"/>
    </source>
</evidence>
<dbReference type="NCBIfam" id="TIGR03506">
    <property type="entry name" value="FlgEFG_subfam"/>
    <property type="match status" value="1"/>
</dbReference>
<evidence type="ECO:0000256" key="4">
    <source>
        <dbReference type="RuleBase" id="RU362116"/>
    </source>
</evidence>
<accession>A0A9J6P9W8</accession>
<dbReference type="GO" id="GO:0009425">
    <property type="term" value="C:bacterial-type flagellum basal body"/>
    <property type="evidence" value="ECO:0007669"/>
    <property type="project" value="UniProtKB-SubCell"/>
</dbReference>
<dbReference type="GO" id="GO:0009424">
    <property type="term" value="C:bacterial-type flagellum hook"/>
    <property type="evidence" value="ECO:0007669"/>
    <property type="project" value="TreeGrafter"/>
</dbReference>
<dbReference type="InterPro" id="IPR020013">
    <property type="entry name" value="Flagellar_FlgE/F/G"/>
</dbReference>
<dbReference type="InterPro" id="IPR001444">
    <property type="entry name" value="Flag_bb_rod_N"/>
</dbReference>
<keyword evidence="3 4" id="KW-0975">Bacterial flagellum</keyword>
<dbReference type="Pfam" id="PF00460">
    <property type="entry name" value="Flg_bb_rod"/>
    <property type="match status" value="1"/>
</dbReference>
<name>A0A9J6P9W8_9CLOT</name>
<dbReference type="PANTHER" id="PTHR30435:SF1">
    <property type="entry name" value="FLAGELLAR HOOK PROTEIN FLGE"/>
    <property type="match status" value="1"/>
</dbReference>
<comment type="similarity">
    <text evidence="2 4">Belongs to the flagella basal body rod proteins family.</text>
</comment>
<keyword evidence="8" id="KW-0282">Flagellum</keyword>
<dbReference type="InterPro" id="IPR010930">
    <property type="entry name" value="Flg_bb/hook_C_dom"/>
</dbReference>
<feature type="domain" description="Flagellar hook protein FlgE/F/G-like D1" evidence="7">
    <location>
        <begin position="126"/>
        <end position="183"/>
    </location>
</feature>
<evidence type="ECO:0000256" key="1">
    <source>
        <dbReference type="ARBA" id="ARBA00004117"/>
    </source>
</evidence>
<organism evidence="8 9">
    <name type="scientific">Oceanirhabdus seepicola</name>
    <dbReference type="NCBI Taxonomy" id="2828781"/>
    <lineage>
        <taxon>Bacteria</taxon>
        <taxon>Bacillati</taxon>
        <taxon>Bacillota</taxon>
        <taxon>Clostridia</taxon>
        <taxon>Eubacteriales</taxon>
        <taxon>Clostridiaceae</taxon>
        <taxon>Oceanirhabdus</taxon>
    </lineage>
</organism>
<reference evidence="8" key="2">
    <citation type="submission" date="2021-04" db="EMBL/GenBank/DDBJ databases">
        <authorList>
            <person name="Dong X."/>
        </authorList>
    </citation>
    <scope>NUCLEOTIDE SEQUENCE</scope>
    <source>
        <strain evidence="8">ZWT</strain>
    </source>
</reference>
<sequence>MLRSLYSGISGMKANQVKLDVVGNNVSNVGTTGFKYSRVRFQDMLSQNQKMSSAPSRYQGGVNPGQVGLGVQVSGIDTIVTQGMMQPTGRNLDVAMDGSGYFMVARGALPTSSTGGVSVDNKSHEVLSGNGMSISYTRDGALALDEDGNLLTSDGYRMLGYVVSEKEGLNLDARSVNYDKNGTCEFVDADSVGGLKVGSNLVPMKIPDSVFINGTKIGTPVTLSYTGTAKKIDGTAEPTITTGNEPYIGSKDVKIEVKTYEDLTDPTKPKDVFAVYANGKKITDLGASKTFWATPEGEVTATDPGDPKTVITITDPGYTDDSKLSWEFTLSAEGPKKIRNFFIEKEGLVKGVLEDGKVSVLGQLAVASFKNAEGLQKLGKNLYTTSSNSGQPVIRSGIGAGDKFDNSKGYGDVLNGVLEMSNVELTEQFTDMIVTTRAFQASSKMISTGDEILQEIINLKR</sequence>
<evidence type="ECO:0000313" key="8">
    <source>
        <dbReference type="EMBL" id="MCM1992654.1"/>
    </source>
</evidence>
<feature type="domain" description="Flagellar basal body rod protein N-terminal" evidence="5">
    <location>
        <begin position="5"/>
        <end position="35"/>
    </location>
</feature>
<comment type="function">
    <text evidence="4">A flexible structure which links the flagellar filament to the drive apparatus in the basal body.</text>
</comment>
<dbReference type="PANTHER" id="PTHR30435">
    <property type="entry name" value="FLAGELLAR PROTEIN"/>
    <property type="match status" value="1"/>
</dbReference>
<protein>
    <recommendedName>
        <fullName evidence="4">Flagellar hook protein FlgE</fullName>
    </recommendedName>
</protein>
<gene>
    <name evidence="8" type="ORF">KDK92_23305</name>
</gene>
<reference evidence="8" key="1">
    <citation type="journal article" date="2021" name="mSystems">
        <title>Bacteria and Archaea Synergistically Convert Glycine Betaine to Biogenic Methane in the Formosa Cold Seep of the South China Sea.</title>
        <authorList>
            <person name="Li L."/>
            <person name="Zhang W."/>
            <person name="Zhang S."/>
            <person name="Song L."/>
            <person name="Sun Q."/>
            <person name="Zhang H."/>
            <person name="Xiang H."/>
            <person name="Dong X."/>
        </authorList>
    </citation>
    <scope>NUCLEOTIDE SEQUENCE</scope>
    <source>
        <strain evidence="8">ZWT</strain>
    </source>
</reference>
<proteinExistence type="inferred from homology"/>
<evidence type="ECO:0000259" key="7">
    <source>
        <dbReference type="Pfam" id="PF22692"/>
    </source>
</evidence>
<evidence type="ECO:0000256" key="2">
    <source>
        <dbReference type="ARBA" id="ARBA00009677"/>
    </source>
</evidence>
<evidence type="ECO:0000313" key="9">
    <source>
        <dbReference type="Proteomes" id="UP001056429"/>
    </source>
</evidence>
<feature type="domain" description="Flagellar basal-body/hook protein C-terminal" evidence="6">
    <location>
        <begin position="415"/>
        <end position="459"/>
    </location>
</feature>
<dbReference type="AlphaFoldDB" id="A0A9J6P9W8"/>
<keyword evidence="8" id="KW-0966">Cell projection</keyword>
<evidence type="ECO:0000259" key="6">
    <source>
        <dbReference type="Pfam" id="PF06429"/>
    </source>
</evidence>
<dbReference type="GO" id="GO:0071978">
    <property type="term" value="P:bacterial-type flagellum-dependent swarming motility"/>
    <property type="evidence" value="ECO:0007669"/>
    <property type="project" value="TreeGrafter"/>
</dbReference>
<keyword evidence="9" id="KW-1185">Reference proteome</keyword>
<dbReference type="EMBL" id="JAGSOJ010000007">
    <property type="protein sequence ID" value="MCM1992654.1"/>
    <property type="molecule type" value="Genomic_DNA"/>
</dbReference>
<comment type="caution">
    <text evidence="8">The sequence shown here is derived from an EMBL/GenBank/DDBJ whole genome shotgun (WGS) entry which is preliminary data.</text>
</comment>
<evidence type="ECO:0000256" key="3">
    <source>
        <dbReference type="ARBA" id="ARBA00023143"/>
    </source>
</evidence>
<keyword evidence="8" id="KW-0969">Cilium</keyword>
<dbReference type="GO" id="GO:0005829">
    <property type="term" value="C:cytosol"/>
    <property type="evidence" value="ECO:0007669"/>
    <property type="project" value="TreeGrafter"/>
</dbReference>
<dbReference type="Pfam" id="PF06429">
    <property type="entry name" value="Flg_bbr_C"/>
    <property type="match status" value="1"/>
</dbReference>
<dbReference type="SUPFAM" id="SSF117143">
    <property type="entry name" value="Flagellar hook protein flgE"/>
    <property type="match status" value="1"/>
</dbReference>
<comment type="subcellular location">
    <subcellularLocation>
        <location evidence="1 4">Bacterial flagellum basal body</location>
    </subcellularLocation>
</comment>
<dbReference type="Pfam" id="PF22692">
    <property type="entry name" value="LlgE_F_G_D1"/>
    <property type="match status" value="1"/>
</dbReference>
<dbReference type="InterPro" id="IPR037925">
    <property type="entry name" value="FlgE/F/G-like"/>
</dbReference>